<evidence type="ECO:0000313" key="2">
    <source>
        <dbReference type="WBParaSite" id="MCU_001547-RA"/>
    </source>
</evidence>
<accession>A0A5K3ENL8</accession>
<name>A0A5K3ENL8_MESCO</name>
<feature type="region of interest" description="Disordered" evidence="1">
    <location>
        <begin position="213"/>
        <end position="272"/>
    </location>
</feature>
<feature type="compositionally biased region" description="Polar residues" evidence="1">
    <location>
        <begin position="261"/>
        <end position="271"/>
    </location>
</feature>
<organism evidence="2">
    <name type="scientific">Mesocestoides corti</name>
    <name type="common">Flatworm</name>
    <dbReference type="NCBI Taxonomy" id="53468"/>
    <lineage>
        <taxon>Eukaryota</taxon>
        <taxon>Metazoa</taxon>
        <taxon>Spiralia</taxon>
        <taxon>Lophotrochozoa</taxon>
        <taxon>Platyhelminthes</taxon>
        <taxon>Cestoda</taxon>
        <taxon>Eucestoda</taxon>
        <taxon>Cyclophyllidea</taxon>
        <taxon>Mesocestoididae</taxon>
        <taxon>Mesocestoides</taxon>
    </lineage>
</organism>
<sequence>MSAERTFSFTYLGRFTAHNFGYSTTDAIHHQLVEYYIAYLKQALENQIPFSKLDIQNPIESRLVSLEDECLSVRSWRYRRYDAEGTLINERDVYKIERIVICDCLCFEVVQSASHRNSSVCFAYLRRASDSRHTIPESNLHELDVPLSTWLLKYRRFPRPPLVVIAIRRAYGEQNAVDLLVFLAPNLTVGLDFVKSATELTCRAGSVKPISRRRAKTVDARYSSPPCSSRRGHPQRPRSSDRGREEKKFQDRSRSRPHFTNPPSESIQRTNLQEHHKLKQLRNSLAYGENTGSACYFLAVRCSYTIS</sequence>
<proteinExistence type="predicted"/>
<protein>
    <submittedName>
        <fullName evidence="2">START domain-containing protein</fullName>
    </submittedName>
</protein>
<dbReference type="AlphaFoldDB" id="A0A5K3ENL8"/>
<feature type="compositionally biased region" description="Basic and acidic residues" evidence="1">
    <location>
        <begin position="238"/>
        <end position="254"/>
    </location>
</feature>
<evidence type="ECO:0000256" key="1">
    <source>
        <dbReference type="SAM" id="MobiDB-lite"/>
    </source>
</evidence>
<dbReference type="WBParaSite" id="MCU_001547-RA">
    <property type="protein sequence ID" value="MCU_001547-RA"/>
    <property type="gene ID" value="MCU_001547"/>
</dbReference>
<reference evidence="2" key="1">
    <citation type="submission" date="2019-11" db="UniProtKB">
        <authorList>
            <consortium name="WormBaseParasite"/>
        </authorList>
    </citation>
    <scope>IDENTIFICATION</scope>
</reference>